<dbReference type="KEGG" id="ttr:Tter_1060"/>
<organism evidence="2 3">
    <name type="scientific">Thermobaculum terrenum (strain ATCC BAA-798 / CCMEE 7001 / YNP1)</name>
    <dbReference type="NCBI Taxonomy" id="525904"/>
    <lineage>
        <taxon>Bacteria</taxon>
        <taxon>Bacillati</taxon>
        <taxon>Chloroflexota</taxon>
        <taxon>Chloroflexia</taxon>
        <taxon>Candidatus Thermobaculales</taxon>
        <taxon>Candidatus Thermobaculaceae</taxon>
        <taxon>Thermobaculum</taxon>
    </lineage>
</organism>
<accession>D1CB11</accession>
<dbReference type="AlphaFoldDB" id="D1CB11"/>
<dbReference type="Proteomes" id="UP000000323">
    <property type="component" value="Chromosome 1"/>
</dbReference>
<dbReference type="InterPro" id="IPR016181">
    <property type="entry name" value="Acyl_CoA_acyltransferase"/>
</dbReference>
<protein>
    <submittedName>
        <fullName evidence="2">GCN5-related N-acetyltransferase</fullName>
    </submittedName>
</protein>
<dbReference type="STRING" id="525904.Tter_1060"/>
<dbReference type="Gene3D" id="3.40.630.30">
    <property type="match status" value="1"/>
</dbReference>
<keyword evidence="3" id="KW-1185">Reference proteome</keyword>
<keyword evidence="2" id="KW-0808">Transferase</keyword>
<evidence type="ECO:0000259" key="1">
    <source>
        <dbReference type="PROSITE" id="PS51186"/>
    </source>
</evidence>
<dbReference type="eggNOG" id="COG1670">
    <property type="taxonomic scope" value="Bacteria"/>
</dbReference>
<feature type="domain" description="N-acetyltransferase" evidence="1">
    <location>
        <begin position="46"/>
        <end position="205"/>
    </location>
</feature>
<dbReference type="HOGENOM" id="CLU_013985_16_0_0"/>
<dbReference type="EMBL" id="CP001825">
    <property type="protein sequence ID" value="ACZ41976.1"/>
    <property type="molecule type" value="Genomic_DNA"/>
</dbReference>
<dbReference type="PROSITE" id="PS51186">
    <property type="entry name" value="GNAT"/>
    <property type="match status" value="1"/>
</dbReference>
<name>D1CB11_THET1</name>
<dbReference type="Pfam" id="PF13302">
    <property type="entry name" value="Acetyltransf_3"/>
    <property type="match status" value="1"/>
</dbReference>
<dbReference type="GO" id="GO:0016747">
    <property type="term" value="F:acyltransferase activity, transferring groups other than amino-acyl groups"/>
    <property type="evidence" value="ECO:0007669"/>
    <property type="project" value="InterPro"/>
</dbReference>
<proteinExistence type="predicted"/>
<dbReference type="SUPFAM" id="SSF55729">
    <property type="entry name" value="Acyl-CoA N-acyltransferases (Nat)"/>
    <property type="match status" value="1"/>
</dbReference>
<evidence type="ECO:0000313" key="3">
    <source>
        <dbReference type="Proteomes" id="UP000000323"/>
    </source>
</evidence>
<reference evidence="3" key="1">
    <citation type="journal article" date="2010" name="Stand. Genomic Sci.">
        <title>Complete genome sequence of 'Thermobaculum terrenum' type strain (YNP1).</title>
        <authorList>
            <person name="Kiss H."/>
            <person name="Cleland D."/>
            <person name="Lapidus A."/>
            <person name="Lucas S."/>
            <person name="Glavina Del Rio T."/>
            <person name="Nolan M."/>
            <person name="Tice H."/>
            <person name="Han C."/>
            <person name="Goodwin L."/>
            <person name="Pitluck S."/>
            <person name="Liolios K."/>
            <person name="Ivanova N."/>
            <person name="Mavromatis K."/>
            <person name="Ovchinnikova G."/>
            <person name="Pati A."/>
            <person name="Chen A."/>
            <person name="Palaniappan K."/>
            <person name="Land M."/>
            <person name="Hauser L."/>
            <person name="Chang Y."/>
            <person name="Jeffries C."/>
            <person name="Lu M."/>
            <person name="Brettin T."/>
            <person name="Detter J."/>
            <person name="Goker M."/>
            <person name="Tindall B."/>
            <person name="Beck B."/>
            <person name="McDermott T."/>
            <person name="Woyke T."/>
            <person name="Bristow J."/>
            <person name="Eisen J."/>
            <person name="Markowitz V."/>
            <person name="Hugenholtz P."/>
            <person name="Kyrpides N."/>
            <person name="Klenk H."/>
            <person name="Cheng J."/>
        </authorList>
    </citation>
    <scope>NUCLEOTIDE SEQUENCE [LARGE SCALE GENOMIC DNA]</scope>
    <source>
        <strain evidence="3">ATCC BAA-798 / YNP1</strain>
    </source>
</reference>
<evidence type="ECO:0000313" key="2">
    <source>
        <dbReference type="EMBL" id="ACZ41976.1"/>
    </source>
</evidence>
<dbReference type="PANTHER" id="PTHR43415:SF3">
    <property type="entry name" value="GNAT-FAMILY ACETYLTRANSFERASE"/>
    <property type="match status" value="1"/>
</dbReference>
<sequence length="240" mass="28367">MSIYIRQGIIGDISCYIKARSPIGKYTIEGYYNVDTETFIARGQKIYLREFTRADVDEWVNWPPHVDPLFQDYNPPRLSPLERDIWYIEHASRSDMMLFAIADEDGKLIGRLFLRQVDRSKKSAVLGIDLRSDKLDKGYGTDALQTFARYYFEVLGYKVLRLDVAAFNRRAQRVYEKVGFIYTGEHWSSYPPPYFSEVFSEDKYENIRGYFRRTGSGISVKHYDMELTRDRWSERQKYEG</sequence>
<gene>
    <name evidence="2" type="ordered locus">Tter_1060</name>
</gene>
<dbReference type="InterPro" id="IPR000182">
    <property type="entry name" value="GNAT_dom"/>
</dbReference>
<dbReference type="OrthoDB" id="9795206at2"/>
<dbReference type="PANTHER" id="PTHR43415">
    <property type="entry name" value="SPERMIDINE N(1)-ACETYLTRANSFERASE"/>
    <property type="match status" value="1"/>
</dbReference>